<comment type="caution">
    <text evidence="2">The sequence shown here is derived from an EMBL/GenBank/DDBJ whole genome shotgun (WGS) entry which is preliminary data.</text>
</comment>
<dbReference type="InterPro" id="IPR024445">
    <property type="entry name" value="Tnp_ISXO2-like"/>
</dbReference>
<gene>
    <name evidence="2" type="ORF">AU467_18665</name>
</gene>
<evidence type="ECO:0000313" key="2">
    <source>
        <dbReference type="EMBL" id="KUM26989.1"/>
    </source>
</evidence>
<sequence length="103" mass="11781">MNHSEGYQTEDGTKTNHVESFFSRIQRAYVGIHHRFSLKYLDYSVADLAWREENRRKSNGQLTALVLFAAMLNPTSRNFCGYWQGNSPPDPAFEDFDGPFASA</sequence>
<reference evidence="2 3" key="1">
    <citation type="submission" date="2015-12" db="EMBL/GenBank/DDBJ databases">
        <title>Draft genome sequence of Mesorhizobium sp. UFLA 01-765, a multitolerant efficient symbiont and plant-growth promoting strain isolated from Zn-mining soil using Leucaena leucocephala as a trap plant.</title>
        <authorList>
            <person name="Rangel W.M."/>
            <person name="Thijs S."/>
            <person name="Longatti S.M."/>
            <person name="Moreira F.M."/>
            <person name="Weyens N."/>
            <person name="Vangronsveld J."/>
            <person name="Van Hamme J.D."/>
            <person name="Bottos E.M."/>
            <person name="Rineau F."/>
        </authorList>
    </citation>
    <scope>NUCLEOTIDE SEQUENCE [LARGE SCALE GENOMIC DNA]</scope>
    <source>
        <strain evidence="2 3">UFLA 01-765</strain>
    </source>
</reference>
<accession>A0A101KU82</accession>
<evidence type="ECO:0000313" key="3">
    <source>
        <dbReference type="Proteomes" id="UP000053176"/>
    </source>
</evidence>
<dbReference type="EMBL" id="LPWA01000100">
    <property type="protein sequence ID" value="KUM26989.1"/>
    <property type="molecule type" value="Genomic_DNA"/>
</dbReference>
<feature type="domain" description="ISXO2-like transposase" evidence="1">
    <location>
        <begin position="2"/>
        <end position="52"/>
    </location>
</feature>
<proteinExistence type="predicted"/>
<protein>
    <recommendedName>
        <fullName evidence="1">ISXO2-like transposase domain-containing protein</fullName>
    </recommendedName>
</protein>
<dbReference type="AlphaFoldDB" id="A0A101KU82"/>
<dbReference type="Pfam" id="PF12762">
    <property type="entry name" value="DDE_Tnp_IS1595"/>
    <property type="match status" value="1"/>
</dbReference>
<name>A0A101KU82_RHILI</name>
<dbReference type="Proteomes" id="UP000053176">
    <property type="component" value="Unassembled WGS sequence"/>
</dbReference>
<evidence type="ECO:0000259" key="1">
    <source>
        <dbReference type="Pfam" id="PF12762"/>
    </source>
</evidence>
<organism evidence="2 3">
    <name type="scientific">Rhizobium loti</name>
    <name type="common">Mesorhizobium loti</name>
    <dbReference type="NCBI Taxonomy" id="381"/>
    <lineage>
        <taxon>Bacteria</taxon>
        <taxon>Pseudomonadati</taxon>
        <taxon>Pseudomonadota</taxon>
        <taxon>Alphaproteobacteria</taxon>
        <taxon>Hyphomicrobiales</taxon>
        <taxon>Phyllobacteriaceae</taxon>
        <taxon>Mesorhizobium</taxon>
    </lineage>
</organism>